<dbReference type="Proteomes" id="UP001635817">
    <property type="component" value="Unassembled WGS sequence"/>
</dbReference>
<feature type="domain" description="Rho termination factor-like N-terminal" evidence="1">
    <location>
        <begin position="589"/>
        <end position="629"/>
    </location>
</feature>
<evidence type="ECO:0000259" key="1">
    <source>
        <dbReference type="SMART" id="SM00959"/>
    </source>
</evidence>
<accession>A0ABW9LM78</accession>
<protein>
    <submittedName>
        <fullName evidence="2">Rho termination factor N-terminal domain-containing protein</fullName>
    </submittedName>
</protein>
<dbReference type="SMART" id="SM00959">
    <property type="entry name" value="Rho_N"/>
    <property type="match status" value="1"/>
</dbReference>
<evidence type="ECO:0000313" key="2">
    <source>
        <dbReference type="EMBL" id="MFN6549081.1"/>
    </source>
</evidence>
<reference evidence="2 3" key="1">
    <citation type="submission" date="2024-12" db="EMBL/GenBank/DDBJ databases">
        <title>The coexistence of Mycolicibacterium septicum and Mycolicibacterium nivoides in clinical samples.</title>
        <authorList>
            <person name="Wang C."/>
            <person name="Feng Y."/>
            <person name="Zong Z."/>
        </authorList>
    </citation>
    <scope>NUCLEOTIDE SEQUENCE [LARGE SCALE GENOMIC DNA]</scope>
    <source>
        <strain evidence="2 3">120310</strain>
    </source>
</reference>
<evidence type="ECO:0000313" key="3">
    <source>
        <dbReference type="Proteomes" id="UP001635817"/>
    </source>
</evidence>
<dbReference type="Gene3D" id="1.10.720.30">
    <property type="entry name" value="SAP domain"/>
    <property type="match status" value="1"/>
</dbReference>
<dbReference type="Pfam" id="PF07498">
    <property type="entry name" value="Rho_N"/>
    <property type="match status" value="1"/>
</dbReference>
<gene>
    <name evidence="2" type="ORF">ACK4CP_01650</name>
</gene>
<dbReference type="InterPro" id="IPR036361">
    <property type="entry name" value="SAP_dom_sf"/>
</dbReference>
<dbReference type="EMBL" id="JBKBDE010000001">
    <property type="protein sequence ID" value="MFN6549081.1"/>
    <property type="molecule type" value="Genomic_DNA"/>
</dbReference>
<sequence length="629" mass="67757">MTIVPWGTIDGNAVEDFVAALILLRFPDATRITPSQGDQGVDIKVPTDGGFDVYQVKKYATAINSGQASKIKKSWKNVTEQFGASNTITGWYLVMPWDPTAEREEWFANLTAGAEFPCKWKGLSHLNGWAGENQRLVEYFFGNGVTRLETLIATLISGSPVAEGGSAESMLEAVCRRYQELQLLLDDISPFYRYRLSLVPAADVTGLLDARRSAPTDSAMTRYLRVSPEYFVETSITPTSAEAATYDPIRVRLQLSASDHLGAAELEHYHEFGVAPSGPVAAVVVEATGPPGSVPPPDAAGYVLLADSEVPSGWESMAFHVIVEDSEEGDGGGVASVELGPLVTTEGHGGRAMRAEGQAIGVELRVRPTGNSISMNSWAVRVGGKLPHRVLPELVFAQLLWSGEHAATLGVPCGPTFVSATRPPARPDDVETAQTWAEIAGSLKVLQRHTVHQLRMPHRLTGKQAHTITTAAELVLAGTSESDWKSLRIDRPSTPLNESIAIVAFQPVCLTYDDCAVELDVSIRQECDKVEAVEATADYLVVRPVAGAKLRQFLVSRSEYDGRVLAGPAGSFGQSEQNGPNPVLPIRDELARLTVAELKARAREAGLTGYSRLRKAELVDALATPLLAP</sequence>
<proteinExistence type="predicted"/>
<name>A0ABW9LM78_9MYCO</name>
<dbReference type="RefSeq" id="WP_409548145.1">
    <property type="nucleotide sequence ID" value="NZ_JBKBDE010000001.1"/>
</dbReference>
<comment type="caution">
    <text evidence="2">The sequence shown here is derived from an EMBL/GenBank/DDBJ whole genome shotgun (WGS) entry which is preliminary data.</text>
</comment>
<organism evidence="2 3">
    <name type="scientific">Mycolicibacterium septicum</name>
    <dbReference type="NCBI Taxonomy" id="98668"/>
    <lineage>
        <taxon>Bacteria</taxon>
        <taxon>Bacillati</taxon>
        <taxon>Actinomycetota</taxon>
        <taxon>Actinomycetes</taxon>
        <taxon>Mycobacteriales</taxon>
        <taxon>Mycobacteriaceae</taxon>
        <taxon>Mycolicibacterium</taxon>
    </lineage>
</organism>
<dbReference type="InterPro" id="IPR011112">
    <property type="entry name" value="Rho-like_N"/>
</dbReference>
<keyword evidence="3" id="KW-1185">Reference proteome</keyword>